<protein>
    <recommendedName>
        <fullName evidence="3">Tetratricopeptide repeat protein</fullName>
    </recommendedName>
</protein>
<evidence type="ECO:0008006" key="3">
    <source>
        <dbReference type="Google" id="ProtNLM"/>
    </source>
</evidence>
<evidence type="ECO:0000313" key="2">
    <source>
        <dbReference type="Proteomes" id="UP000597989"/>
    </source>
</evidence>
<gene>
    <name evidence="1" type="ORF">GCM10011581_00280</name>
</gene>
<reference evidence="1 2" key="1">
    <citation type="journal article" date="2014" name="Int. J. Syst. Evol. Microbiol.">
        <title>Complete genome sequence of Corynebacterium casei LMG S-19264T (=DSM 44701T), isolated from a smear-ripened cheese.</title>
        <authorList>
            <consortium name="US DOE Joint Genome Institute (JGI-PGF)"/>
            <person name="Walter F."/>
            <person name="Albersmeier A."/>
            <person name="Kalinowski J."/>
            <person name="Ruckert C."/>
        </authorList>
    </citation>
    <scope>NUCLEOTIDE SEQUENCE [LARGE SCALE GENOMIC DNA]</scope>
    <source>
        <strain evidence="1 2">CGMCC 4.7206</strain>
    </source>
</reference>
<dbReference type="Proteomes" id="UP000597989">
    <property type="component" value="Unassembled WGS sequence"/>
</dbReference>
<evidence type="ECO:0000313" key="1">
    <source>
        <dbReference type="EMBL" id="GGI67407.1"/>
    </source>
</evidence>
<name>A0A917N622_9PSEU</name>
<sequence>MAAFTAAKSALTAPKPKALAQVEQARAFAKAGRVDEACNLAREAIKVGHKYGSERITTNVRLLRNELPRKSVAVTEFDEALSALYSQEER</sequence>
<dbReference type="EMBL" id="BMMT01000001">
    <property type="protein sequence ID" value="GGI67407.1"/>
    <property type="molecule type" value="Genomic_DNA"/>
</dbReference>
<comment type="caution">
    <text evidence="1">The sequence shown here is derived from an EMBL/GenBank/DDBJ whole genome shotgun (WGS) entry which is preliminary data.</text>
</comment>
<proteinExistence type="predicted"/>
<organism evidence="1 2">
    <name type="scientific">Saccharopolyspora thermophila</name>
    <dbReference type="NCBI Taxonomy" id="89367"/>
    <lineage>
        <taxon>Bacteria</taxon>
        <taxon>Bacillati</taxon>
        <taxon>Actinomycetota</taxon>
        <taxon>Actinomycetes</taxon>
        <taxon>Pseudonocardiales</taxon>
        <taxon>Pseudonocardiaceae</taxon>
        <taxon>Saccharopolyspora</taxon>
    </lineage>
</organism>
<dbReference type="AlphaFoldDB" id="A0A917N622"/>
<accession>A0A917N622</accession>